<proteinExistence type="predicted"/>
<organism evidence="1 2">
    <name type="scientific">Alistipes finegoldii</name>
    <dbReference type="NCBI Taxonomy" id="214856"/>
    <lineage>
        <taxon>Bacteria</taxon>
        <taxon>Pseudomonadati</taxon>
        <taxon>Bacteroidota</taxon>
        <taxon>Bacteroidia</taxon>
        <taxon>Bacteroidales</taxon>
        <taxon>Rikenellaceae</taxon>
        <taxon>Alistipes</taxon>
    </lineage>
</organism>
<dbReference type="Gene3D" id="3.40.140.30">
    <property type="entry name" value="Hypothetical protein TM1506"/>
    <property type="match status" value="1"/>
</dbReference>
<dbReference type="RefSeq" id="WP_244077060.1">
    <property type="nucleotide sequence ID" value="NZ_AP025581.1"/>
</dbReference>
<evidence type="ECO:0000313" key="2">
    <source>
        <dbReference type="Proteomes" id="UP001055105"/>
    </source>
</evidence>
<comment type="caution">
    <text evidence="1">The sequence shown here is derived from an EMBL/GenBank/DDBJ whole genome shotgun (WGS) entry which is preliminary data.</text>
</comment>
<evidence type="ECO:0000313" key="1">
    <source>
        <dbReference type="EMBL" id="GKI20300.1"/>
    </source>
</evidence>
<protein>
    <submittedName>
        <fullName evidence="1">TonB-dependent receptor</fullName>
    </submittedName>
</protein>
<keyword evidence="1" id="KW-0675">Receptor</keyword>
<dbReference type="GO" id="GO:0003824">
    <property type="term" value="F:catalytic activity"/>
    <property type="evidence" value="ECO:0007669"/>
    <property type="project" value="InterPro"/>
</dbReference>
<dbReference type="InterPro" id="IPR016193">
    <property type="entry name" value="Cytidine_deaminase-like"/>
</dbReference>
<dbReference type="EMBL" id="BQOL01000002">
    <property type="protein sequence ID" value="GKI20300.1"/>
    <property type="molecule type" value="Genomic_DNA"/>
</dbReference>
<name>A0AA37KRA0_9BACT</name>
<dbReference type="SUPFAM" id="SSF53927">
    <property type="entry name" value="Cytidine deaminase-like"/>
    <property type="match status" value="1"/>
</dbReference>
<dbReference type="Proteomes" id="UP001055105">
    <property type="component" value="Unassembled WGS sequence"/>
</dbReference>
<dbReference type="InterPro" id="IPR037081">
    <property type="entry name" value="Hyp_TM1506"/>
</dbReference>
<reference evidence="1" key="1">
    <citation type="submission" date="2022-01" db="EMBL/GenBank/DDBJ databases">
        <title>Novel bile acid biosynthetic pathways are enriched in the microbiome of centenarians.</title>
        <authorList>
            <person name="Sato Y."/>
            <person name="Atarashi K."/>
            <person name="Plichta R.D."/>
            <person name="Arai Y."/>
            <person name="Sasajima S."/>
            <person name="Kearney M.S."/>
            <person name="Suda W."/>
            <person name="Takeshita K."/>
            <person name="Sasaki T."/>
            <person name="Okamoto S."/>
            <person name="Skelly N.A."/>
            <person name="Okamura Y."/>
            <person name="Vlamakis H."/>
            <person name="Li Y."/>
            <person name="Tanoue T."/>
            <person name="Takei H."/>
            <person name="Nittono H."/>
            <person name="Narushima S."/>
            <person name="Irie J."/>
            <person name="Itoh H."/>
            <person name="Moriya K."/>
            <person name="Sugiura Y."/>
            <person name="Suematsu M."/>
            <person name="Moritoki N."/>
            <person name="Shibata S."/>
            <person name="Littman R.D."/>
            <person name="Fischbach A.M."/>
            <person name="Uwamino Y."/>
            <person name="Inoue T."/>
            <person name="Honda A."/>
            <person name="Hattori M."/>
            <person name="Murai T."/>
            <person name="Xavier J.R."/>
            <person name="Hirose N."/>
            <person name="Honda K."/>
        </authorList>
    </citation>
    <scope>NUCLEOTIDE SEQUENCE</scope>
    <source>
        <strain evidence="1">CE91-St16</strain>
    </source>
</reference>
<sequence length="145" mass="15858">MTKEQKEQTIGLLFAEKCSCVVRNGDEVRIFRERGVKDLYRLLREEPQLLDGAFVADKVVGKGVAALMILGGVEELFADVVSRAALDLLAAAGKAVAYTVAVPHIINRAGDGICPVERLCAEAQTAKECLPLIEGFIRKMQERNE</sequence>
<accession>A0AA37KRA0</accession>
<gene>
    <name evidence="1" type="ORF">CE91St16_32080</name>
</gene>
<dbReference type="InterPro" id="IPR015067">
    <property type="entry name" value="DUF1893_TM1506-like"/>
</dbReference>
<dbReference type="Pfam" id="PF08973">
    <property type="entry name" value="TM1506"/>
    <property type="match status" value="1"/>
</dbReference>
<dbReference type="AlphaFoldDB" id="A0AA37KRA0"/>